<evidence type="ECO:0000313" key="3">
    <source>
        <dbReference type="Proteomes" id="UP000738349"/>
    </source>
</evidence>
<reference evidence="2" key="1">
    <citation type="journal article" date="2021" name="Nat. Commun.">
        <title>Genetic determinants of endophytism in the Arabidopsis root mycobiome.</title>
        <authorList>
            <person name="Mesny F."/>
            <person name="Miyauchi S."/>
            <person name="Thiergart T."/>
            <person name="Pickel B."/>
            <person name="Atanasova L."/>
            <person name="Karlsson M."/>
            <person name="Huettel B."/>
            <person name="Barry K.W."/>
            <person name="Haridas S."/>
            <person name="Chen C."/>
            <person name="Bauer D."/>
            <person name="Andreopoulos W."/>
            <person name="Pangilinan J."/>
            <person name="LaButti K."/>
            <person name="Riley R."/>
            <person name="Lipzen A."/>
            <person name="Clum A."/>
            <person name="Drula E."/>
            <person name="Henrissat B."/>
            <person name="Kohler A."/>
            <person name="Grigoriev I.V."/>
            <person name="Martin F.M."/>
            <person name="Hacquard S."/>
        </authorList>
    </citation>
    <scope>NUCLEOTIDE SEQUENCE</scope>
    <source>
        <strain evidence="2">MPI-CAGE-AT-0147</strain>
    </source>
</reference>
<evidence type="ECO:0008006" key="4">
    <source>
        <dbReference type="Google" id="ProtNLM"/>
    </source>
</evidence>
<evidence type="ECO:0000256" key="1">
    <source>
        <dbReference type="SAM" id="SignalP"/>
    </source>
</evidence>
<dbReference type="Proteomes" id="UP000738349">
    <property type="component" value="Unassembled WGS sequence"/>
</dbReference>
<sequence>MQNLFIVVLFCLSLESINIGHSGPPRGSGRILPAPLRPVSYDWHWQAHETLIQVRRLRLCSILCPPGDALCFSLPPVKTKNNRAGVGGLARTNLFGYACPITANGLRRAGTAISAYCCWRRREDGMCAPEERRSVSCSAAGTGQTDPGKAVQPYIWCISIWPRTRGRIFGHATYRDSSVIACFLL</sequence>
<name>A0A9P9CXQ8_9HYPO</name>
<protein>
    <recommendedName>
        <fullName evidence="4">Secreted protein</fullName>
    </recommendedName>
</protein>
<organism evidence="2 3">
    <name type="scientific">Dactylonectria macrodidyma</name>
    <dbReference type="NCBI Taxonomy" id="307937"/>
    <lineage>
        <taxon>Eukaryota</taxon>
        <taxon>Fungi</taxon>
        <taxon>Dikarya</taxon>
        <taxon>Ascomycota</taxon>
        <taxon>Pezizomycotina</taxon>
        <taxon>Sordariomycetes</taxon>
        <taxon>Hypocreomycetidae</taxon>
        <taxon>Hypocreales</taxon>
        <taxon>Nectriaceae</taxon>
        <taxon>Dactylonectria</taxon>
    </lineage>
</organism>
<dbReference type="EMBL" id="JAGMUV010000057">
    <property type="protein sequence ID" value="KAH7108924.1"/>
    <property type="molecule type" value="Genomic_DNA"/>
</dbReference>
<evidence type="ECO:0000313" key="2">
    <source>
        <dbReference type="EMBL" id="KAH7108924.1"/>
    </source>
</evidence>
<proteinExistence type="predicted"/>
<gene>
    <name evidence="2" type="ORF">EDB81DRAFT_430716</name>
</gene>
<comment type="caution">
    <text evidence="2">The sequence shown here is derived from an EMBL/GenBank/DDBJ whole genome shotgun (WGS) entry which is preliminary data.</text>
</comment>
<keyword evidence="3" id="KW-1185">Reference proteome</keyword>
<dbReference type="AlphaFoldDB" id="A0A9P9CXQ8"/>
<feature type="chain" id="PRO_5040248051" description="Secreted protein" evidence="1">
    <location>
        <begin position="23"/>
        <end position="185"/>
    </location>
</feature>
<keyword evidence="1" id="KW-0732">Signal</keyword>
<feature type="signal peptide" evidence="1">
    <location>
        <begin position="1"/>
        <end position="22"/>
    </location>
</feature>
<accession>A0A9P9CXQ8</accession>